<evidence type="ECO:0000256" key="2">
    <source>
        <dbReference type="ARBA" id="ARBA00022448"/>
    </source>
</evidence>
<comment type="subcellular location">
    <subcellularLocation>
        <location evidence="1">Cell membrane</location>
        <topology evidence="1">Multi-pass membrane protein</topology>
    </subcellularLocation>
</comment>
<dbReference type="InterPro" id="IPR000515">
    <property type="entry name" value="MetI-like"/>
</dbReference>
<name>A0A645HY40_9ZZZZ</name>
<evidence type="ECO:0000256" key="3">
    <source>
        <dbReference type="ARBA" id="ARBA00022475"/>
    </source>
</evidence>
<reference evidence="9" key="1">
    <citation type="submission" date="2019-08" db="EMBL/GenBank/DDBJ databases">
        <authorList>
            <person name="Kucharzyk K."/>
            <person name="Murdoch R.W."/>
            <person name="Higgins S."/>
            <person name="Loffler F."/>
        </authorList>
    </citation>
    <scope>NUCLEOTIDE SEQUENCE</scope>
</reference>
<dbReference type="PANTHER" id="PTHR30193:SF37">
    <property type="entry name" value="INNER MEMBRANE ABC TRANSPORTER PERMEASE PROTEIN YCJO"/>
    <property type="match status" value="1"/>
</dbReference>
<proteinExistence type="predicted"/>
<evidence type="ECO:0000256" key="5">
    <source>
        <dbReference type="ARBA" id="ARBA00022989"/>
    </source>
</evidence>
<dbReference type="PANTHER" id="PTHR30193">
    <property type="entry name" value="ABC TRANSPORTER PERMEASE PROTEIN"/>
    <property type="match status" value="1"/>
</dbReference>
<dbReference type="AlphaFoldDB" id="A0A645HY40"/>
<accession>A0A645HY40</accession>
<dbReference type="InterPro" id="IPR035906">
    <property type="entry name" value="MetI-like_sf"/>
</dbReference>
<dbReference type="SUPFAM" id="SSF161098">
    <property type="entry name" value="MetI-like"/>
    <property type="match status" value="1"/>
</dbReference>
<feature type="domain" description="ABC transmembrane type-1" evidence="8">
    <location>
        <begin position="1"/>
        <end position="191"/>
    </location>
</feature>
<evidence type="ECO:0000256" key="7">
    <source>
        <dbReference type="SAM" id="Phobius"/>
    </source>
</evidence>
<dbReference type="Gene3D" id="1.10.3720.10">
    <property type="entry name" value="MetI-like"/>
    <property type="match status" value="1"/>
</dbReference>
<dbReference type="PROSITE" id="PS50928">
    <property type="entry name" value="ABC_TM1"/>
    <property type="match status" value="1"/>
</dbReference>
<protein>
    <submittedName>
        <fullName evidence="9">L-arabinose transport system permease protein AraP</fullName>
    </submittedName>
</protein>
<sequence>MILNSKHAKGKFFAKIIFFLPWTVSGIIAGVIWKWLFGENFGFVNFLIGKMGGNEVQWFSNPTAAFSVIVIAALWGGTAFNMLQFTATLKNIPSSLYEAASIDGATAWDKFRYVTFPALKPTSFMVILLASIGSMKEFALVQALTNGGPGTDNVFIVQYIYMTGFNKMRVGYASAASMVLFVILLLLGLVQLRMGGRAHE</sequence>
<dbReference type="Pfam" id="PF00528">
    <property type="entry name" value="BPD_transp_1"/>
    <property type="match status" value="1"/>
</dbReference>
<dbReference type="GO" id="GO:0055085">
    <property type="term" value="P:transmembrane transport"/>
    <property type="evidence" value="ECO:0007669"/>
    <property type="project" value="InterPro"/>
</dbReference>
<keyword evidence="6 7" id="KW-0472">Membrane</keyword>
<dbReference type="InterPro" id="IPR051393">
    <property type="entry name" value="ABC_transporter_permease"/>
</dbReference>
<keyword evidence="4 7" id="KW-0812">Transmembrane</keyword>
<comment type="caution">
    <text evidence="9">The sequence shown here is derived from an EMBL/GenBank/DDBJ whole genome shotgun (WGS) entry which is preliminary data.</text>
</comment>
<feature type="transmembrane region" description="Helical" evidence="7">
    <location>
        <begin position="12"/>
        <end position="36"/>
    </location>
</feature>
<dbReference type="EMBL" id="VSSQ01101957">
    <property type="protein sequence ID" value="MPN43516.1"/>
    <property type="molecule type" value="Genomic_DNA"/>
</dbReference>
<feature type="transmembrane region" description="Helical" evidence="7">
    <location>
        <begin position="170"/>
        <end position="190"/>
    </location>
</feature>
<feature type="transmembrane region" description="Helical" evidence="7">
    <location>
        <begin position="64"/>
        <end position="83"/>
    </location>
</feature>
<dbReference type="CDD" id="cd06261">
    <property type="entry name" value="TM_PBP2"/>
    <property type="match status" value="1"/>
</dbReference>
<evidence type="ECO:0000256" key="6">
    <source>
        <dbReference type="ARBA" id="ARBA00023136"/>
    </source>
</evidence>
<dbReference type="GO" id="GO:0005886">
    <property type="term" value="C:plasma membrane"/>
    <property type="evidence" value="ECO:0007669"/>
    <property type="project" value="UniProtKB-SubCell"/>
</dbReference>
<keyword evidence="3" id="KW-1003">Cell membrane</keyword>
<organism evidence="9">
    <name type="scientific">bioreactor metagenome</name>
    <dbReference type="NCBI Taxonomy" id="1076179"/>
    <lineage>
        <taxon>unclassified sequences</taxon>
        <taxon>metagenomes</taxon>
        <taxon>ecological metagenomes</taxon>
    </lineage>
</organism>
<gene>
    <name evidence="9" type="primary">araP_19</name>
    <name evidence="9" type="ORF">SDC9_191076</name>
</gene>
<keyword evidence="2" id="KW-0813">Transport</keyword>
<evidence type="ECO:0000256" key="1">
    <source>
        <dbReference type="ARBA" id="ARBA00004651"/>
    </source>
</evidence>
<keyword evidence="5 7" id="KW-1133">Transmembrane helix</keyword>
<evidence type="ECO:0000259" key="8">
    <source>
        <dbReference type="PROSITE" id="PS50928"/>
    </source>
</evidence>
<evidence type="ECO:0000256" key="4">
    <source>
        <dbReference type="ARBA" id="ARBA00022692"/>
    </source>
</evidence>
<evidence type="ECO:0000313" key="9">
    <source>
        <dbReference type="EMBL" id="MPN43516.1"/>
    </source>
</evidence>